<dbReference type="GO" id="GO:0008080">
    <property type="term" value="F:N-acetyltransferase activity"/>
    <property type="evidence" value="ECO:0007669"/>
    <property type="project" value="TreeGrafter"/>
</dbReference>
<reference evidence="5" key="1">
    <citation type="submission" date="2021-10" db="EMBL/GenBank/DDBJ databases">
        <title>Marinomonas pontica sp. nov., isolated from the Black Sea.</title>
        <authorList>
            <person name="Zhao L.-H."/>
            <person name="Xue J.-H."/>
        </authorList>
    </citation>
    <scope>NUCLEOTIDE SEQUENCE</scope>
    <source>
        <strain evidence="5">E8</strain>
    </source>
</reference>
<dbReference type="Proteomes" id="UP001139095">
    <property type="component" value="Unassembled WGS sequence"/>
</dbReference>
<evidence type="ECO:0000313" key="5">
    <source>
        <dbReference type="EMBL" id="MCB5162396.1"/>
    </source>
</evidence>
<dbReference type="PANTHER" id="PTHR10545">
    <property type="entry name" value="DIAMINE N-ACETYLTRANSFERASE"/>
    <property type="match status" value="1"/>
</dbReference>
<dbReference type="InterPro" id="IPR016181">
    <property type="entry name" value="Acyl_CoA_acyltransferase"/>
</dbReference>
<dbReference type="FunFam" id="3.40.630.30:FF:000064">
    <property type="entry name" value="GNAT family acetyltransferase"/>
    <property type="match status" value="1"/>
</dbReference>
<organism evidence="5 6">
    <name type="scientific">Marinomonas algarum</name>
    <dbReference type="NCBI Taxonomy" id="2883105"/>
    <lineage>
        <taxon>Bacteria</taxon>
        <taxon>Pseudomonadati</taxon>
        <taxon>Pseudomonadota</taxon>
        <taxon>Gammaproteobacteria</taxon>
        <taxon>Oceanospirillales</taxon>
        <taxon>Oceanospirillaceae</taxon>
        <taxon>Marinomonas</taxon>
    </lineage>
</organism>
<name>A0A9X1IQ45_9GAMM</name>
<dbReference type="InterPro" id="IPR000182">
    <property type="entry name" value="GNAT_dom"/>
</dbReference>
<dbReference type="RefSeq" id="WP_226754744.1">
    <property type="nucleotide sequence ID" value="NZ_JAJATW010000015.1"/>
</dbReference>
<dbReference type="Pfam" id="PF00583">
    <property type="entry name" value="Acetyltransf_1"/>
    <property type="match status" value="1"/>
</dbReference>
<proteinExistence type="inferred from homology"/>
<dbReference type="PANTHER" id="PTHR10545:SF29">
    <property type="entry name" value="GH14572P-RELATED"/>
    <property type="match status" value="1"/>
</dbReference>
<evidence type="ECO:0000256" key="3">
    <source>
        <dbReference type="ARBA" id="ARBA00023315"/>
    </source>
</evidence>
<sequence>MSVIPTPHPSCTIRHASPKDSTLIVDFMKELGTFQKMADKITATPKSIERLLESGGGEAVFISYDEVDIGFAYFYQKSSAFTGRSGLYLDALFIRHSQRGQGIGNIMMQFLAKHALSKGCEFLEWGCLDWNTPAIDFYQKQGAYCIDNMRIYRLSPDDLENQANLFQSQS</sequence>
<comment type="caution">
    <text evidence="5">The sequence shown here is derived from an EMBL/GenBank/DDBJ whole genome shotgun (WGS) entry which is preliminary data.</text>
</comment>
<keyword evidence="6" id="KW-1185">Reference proteome</keyword>
<evidence type="ECO:0000259" key="4">
    <source>
        <dbReference type="PROSITE" id="PS51186"/>
    </source>
</evidence>
<evidence type="ECO:0000256" key="2">
    <source>
        <dbReference type="ARBA" id="ARBA00022679"/>
    </source>
</evidence>
<feature type="domain" description="N-acetyltransferase" evidence="4">
    <location>
        <begin position="11"/>
        <end position="164"/>
    </location>
</feature>
<protein>
    <submittedName>
        <fullName evidence="5">GNAT family N-acetyltransferase</fullName>
    </submittedName>
</protein>
<dbReference type="CDD" id="cd04301">
    <property type="entry name" value="NAT_SF"/>
    <property type="match status" value="1"/>
</dbReference>
<keyword evidence="3" id="KW-0012">Acyltransferase</keyword>
<comment type="similarity">
    <text evidence="1">Belongs to the acetyltransferase family.</text>
</comment>
<dbReference type="EMBL" id="JAJATW010000015">
    <property type="protein sequence ID" value="MCB5162396.1"/>
    <property type="molecule type" value="Genomic_DNA"/>
</dbReference>
<dbReference type="AlphaFoldDB" id="A0A9X1IQ45"/>
<gene>
    <name evidence="5" type="ORF">LG368_10875</name>
</gene>
<dbReference type="PROSITE" id="PS51186">
    <property type="entry name" value="GNAT"/>
    <property type="match status" value="1"/>
</dbReference>
<dbReference type="InterPro" id="IPR051016">
    <property type="entry name" value="Diverse_Substrate_AcTransf"/>
</dbReference>
<evidence type="ECO:0000313" key="6">
    <source>
        <dbReference type="Proteomes" id="UP001139095"/>
    </source>
</evidence>
<keyword evidence="2" id="KW-0808">Transferase</keyword>
<accession>A0A9X1IQ45</accession>
<dbReference type="Gene3D" id="3.40.630.30">
    <property type="match status" value="1"/>
</dbReference>
<evidence type="ECO:0000256" key="1">
    <source>
        <dbReference type="ARBA" id="ARBA00008694"/>
    </source>
</evidence>
<dbReference type="SUPFAM" id="SSF55729">
    <property type="entry name" value="Acyl-CoA N-acyltransferases (Nat)"/>
    <property type="match status" value="1"/>
</dbReference>